<sequence>MRCRSPSAPASRAPYVAAPELPPQVVPLYCCPSSLENSSPPLERPAPPSLEPRYVGYAPVPLPPKLSELALMHIASLPPKCSGAYAPETPA</sequence>
<dbReference type="AlphaFoldDB" id="A0A8J5WHN6"/>
<evidence type="ECO:0000313" key="2">
    <source>
        <dbReference type="Proteomes" id="UP000729402"/>
    </source>
</evidence>
<comment type="caution">
    <text evidence="1">The sequence shown here is derived from an EMBL/GenBank/DDBJ whole genome shotgun (WGS) entry which is preliminary data.</text>
</comment>
<protein>
    <submittedName>
        <fullName evidence="1">Uncharacterized protein</fullName>
    </submittedName>
</protein>
<organism evidence="1 2">
    <name type="scientific">Zizania palustris</name>
    <name type="common">Northern wild rice</name>
    <dbReference type="NCBI Taxonomy" id="103762"/>
    <lineage>
        <taxon>Eukaryota</taxon>
        <taxon>Viridiplantae</taxon>
        <taxon>Streptophyta</taxon>
        <taxon>Embryophyta</taxon>
        <taxon>Tracheophyta</taxon>
        <taxon>Spermatophyta</taxon>
        <taxon>Magnoliopsida</taxon>
        <taxon>Liliopsida</taxon>
        <taxon>Poales</taxon>
        <taxon>Poaceae</taxon>
        <taxon>BOP clade</taxon>
        <taxon>Oryzoideae</taxon>
        <taxon>Oryzeae</taxon>
        <taxon>Zizaniinae</taxon>
        <taxon>Zizania</taxon>
    </lineage>
</organism>
<keyword evidence="2" id="KW-1185">Reference proteome</keyword>
<evidence type="ECO:0000313" key="1">
    <source>
        <dbReference type="EMBL" id="KAG8088434.1"/>
    </source>
</evidence>
<reference evidence="1" key="2">
    <citation type="submission" date="2021-02" db="EMBL/GenBank/DDBJ databases">
        <authorList>
            <person name="Kimball J.A."/>
            <person name="Haas M.W."/>
            <person name="Macchietto M."/>
            <person name="Kono T."/>
            <person name="Duquette J."/>
            <person name="Shao M."/>
        </authorList>
    </citation>
    <scope>NUCLEOTIDE SEQUENCE</scope>
    <source>
        <tissue evidence="1">Fresh leaf tissue</tissue>
    </source>
</reference>
<dbReference type="EMBL" id="JAAALK010000082">
    <property type="protein sequence ID" value="KAG8088434.1"/>
    <property type="molecule type" value="Genomic_DNA"/>
</dbReference>
<dbReference type="Proteomes" id="UP000729402">
    <property type="component" value="Unassembled WGS sequence"/>
</dbReference>
<proteinExistence type="predicted"/>
<gene>
    <name evidence="1" type="ORF">GUJ93_ZPchr0010g10695</name>
</gene>
<accession>A0A8J5WHN6</accession>
<name>A0A8J5WHN6_ZIZPA</name>
<reference evidence="1" key="1">
    <citation type="journal article" date="2021" name="bioRxiv">
        <title>Whole Genome Assembly and Annotation of Northern Wild Rice, Zizania palustris L., Supports a Whole Genome Duplication in the Zizania Genus.</title>
        <authorList>
            <person name="Haas M."/>
            <person name="Kono T."/>
            <person name="Macchietto M."/>
            <person name="Millas R."/>
            <person name="McGilp L."/>
            <person name="Shao M."/>
            <person name="Duquette J."/>
            <person name="Hirsch C.N."/>
            <person name="Kimball J."/>
        </authorList>
    </citation>
    <scope>NUCLEOTIDE SEQUENCE</scope>
    <source>
        <tissue evidence="1">Fresh leaf tissue</tissue>
    </source>
</reference>